<gene>
    <name evidence="5" type="ORF">S40285_07717</name>
</gene>
<evidence type="ECO:0000256" key="3">
    <source>
        <dbReference type="ARBA" id="ARBA00022840"/>
    </source>
</evidence>
<dbReference type="STRING" id="1283841.A0A084QE40"/>
<reference evidence="5 6" key="1">
    <citation type="journal article" date="2014" name="BMC Genomics">
        <title>Comparative genome sequencing reveals chemotype-specific gene clusters in the toxigenic black mold Stachybotrys.</title>
        <authorList>
            <person name="Semeiks J."/>
            <person name="Borek D."/>
            <person name="Otwinowski Z."/>
            <person name="Grishin N.V."/>
        </authorList>
    </citation>
    <scope>NUCLEOTIDE SEQUENCE [LARGE SCALE GENOMIC DNA]</scope>
    <source>
        <strain evidence="5 6">IBT 40285</strain>
    </source>
</reference>
<dbReference type="InterPro" id="IPR024909">
    <property type="entry name" value="Cys-tRNA/MSH_ligase"/>
</dbReference>
<keyword evidence="3" id="KW-0067">ATP-binding</keyword>
<dbReference type="AlphaFoldDB" id="A0A084QE40"/>
<dbReference type="GO" id="GO:0004817">
    <property type="term" value="F:cysteine-tRNA ligase activity"/>
    <property type="evidence" value="ECO:0007669"/>
    <property type="project" value="TreeGrafter"/>
</dbReference>
<dbReference type="Proteomes" id="UP000028524">
    <property type="component" value="Unassembled WGS sequence"/>
</dbReference>
<keyword evidence="6" id="KW-1185">Reference proteome</keyword>
<keyword evidence="1" id="KW-0436">Ligase</keyword>
<dbReference type="OrthoDB" id="438179at2759"/>
<protein>
    <recommendedName>
        <fullName evidence="4">tRNA synthetases class I catalytic domain-containing protein</fullName>
    </recommendedName>
</protein>
<evidence type="ECO:0000313" key="5">
    <source>
        <dbReference type="EMBL" id="KFA62225.1"/>
    </source>
</evidence>
<dbReference type="Pfam" id="PF01406">
    <property type="entry name" value="tRNA-synt_1e"/>
    <property type="match status" value="1"/>
</dbReference>
<name>A0A084QE40_STAC4</name>
<dbReference type="SUPFAM" id="SSF52374">
    <property type="entry name" value="Nucleotidylyl transferase"/>
    <property type="match status" value="1"/>
</dbReference>
<dbReference type="HOGENOM" id="CLU_2122678_0_0_1"/>
<dbReference type="GO" id="GO:0005524">
    <property type="term" value="F:ATP binding"/>
    <property type="evidence" value="ECO:0007669"/>
    <property type="project" value="UniProtKB-KW"/>
</dbReference>
<dbReference type="PANTHER" id="PTHR10890">
    <property type="entry name" value="CYSTEINYL-TRNA SYNTHETASE"/>
    <property type="match status" value="1"/>
</dbReference>
<dbReference type="InterPro" id="IPR032678">
    <property type="entry name" value="tRNA-synt_1_cat_dom"/>
</dbReference>
<dbReference type="InterPro" id="IPR014729">
    <property type="entry name" value="Rossmann-like_a/b/a_fold"/>
</dbReference>
<dbReference type="GO" id="GO:0005737">
    <property type="term" value="C:cytoplasm"/>
    <property type="evidence" value="ECO:0007669"/>
    <property type="project" value="TreeGrafter"/>
</dbReference>
<accession>A0A084QE40</accession>
<evidence type="ECO:0000256" key="2">
    <source>
        <dbReference type="ARBA" id="ARBA00022741"/>
    </source>
</evidence>
<dbReference type="GO" id="GO:0006423">
    <property type="term" value="P:cysteinyl-tRNA aminoacylation"/>
    <property type="evidence" value="ECO:0007669"/>
    <property type="project" value="TreeGrafter"/>
</dbReference>
<feature type="domain" description="tRNA synthetases class I catalytic" evidence="4">
    <location>
        <begin position="4"/>
        <end position="73"/>
    </location>
</feature>
<keyword evidence="2" id="KW-0547">Nucleotide-binding</keyword>
<organism evidence="5 6">
    <name type="scientific">Stachybotrys chlorohalonatus (strain IBT 40285)</name>
    <dbReference type="NCBI Taxonomy" id="1283841"/>
    <lineage>
        <taxon>Eukaryota</taxon>
        <taxon>Fungi</taxon>
        <taxon>Dikarya</taxon>
        <taxon>Ascomycota</taxon>
        <taxon>Pezizomycotina</taxon>
        <taxon>Sordariomycetes</taxon>
        <taxon>Hypocreomycetidae</taxon>
        <taxon>Hypocreales</taxon>
        <taxon>Stachybotryaceae</taxon>
        <taxon>Stachybotrys</taxon>
    </lineage>
</organism>
<sequence>MAMFQSIRQEMVTWYTCSPKVYDDTHLGRAKNYVSTHIFRRTMKDYFGFRIKFIMNTTDFDDKIILQACVQYMLALFKQEHTAEDDSESDSFLAEAKSAFRHYIGNYLPVSVTR</sequence>
<evidence type="ECO:0000259" key="4">
    <source>
        <dbReference type="Pfam" id="PF01406"/>
    </source>
</evidence>
<evidence type="ECO:0000256" key="1">
    <source>
        <dbReference type="ARBA" id="ARBA00022598"/>
    </source>
</evidence>
<dbReference type="Gene3D" id="3.40.50.620">
    <property type="entry name" value="HUPs"/>
    <property type="match status" value="1"/>
</dbReference>
<dbReference type="EMBL" id="KL660810">
    <property type="protein sequence ID" value="KFA62225.1"/>
    <property type="molecule type" value="Genomic_DNA"/>
</dbReference>
<proteinExistence type="predicted"/>
<dbReference type="PANTHER" id="PTHR10890:SF3">
    <property type="entry name" value="CYSTEINE--TRNA LIGASE, CYTOPLASMIC"/>
    <property type="match status" value="1"/>
</dbReference>
<evidence type="ECO:0000313" key="6">
    <source>
        <dbReference type="Proteomes" id="UP000028524"/>
    </source>
</evidence>
<dbReference type="InParanoid" id="A0A084QE40"/>